<dbReference type="RefSeq" id="XP_045962864.1">
    <property type="nucleotide sequence ID" value="XM_046097106.1"/>
</dbReference>
<feature type="non-terminal residue" evidence="2">
    <location>
        <position position="1"/>
    </location>
</feature>
<gene>
    <name evidence="2" type="ORF">BKA67DRAFT_503802</name>
</gene>
<protein>
    <recommendedName>
        <fullName evidence="1">Peptidase S9 prolyl oligopeptidase catalytic domain-containing protein</fullName>
    </recommendedName>
</protein>
<accession>A0A9P8UT42</accession>
<keyword evidence="3" id="KW-1185">Reference proteome</keyword>
<organism evidence="2 3">
    <name type="scientific">Truncatella angustata</name>
    <dbReference type="NCBI Taxonomy" id="152316"/>
    <lineage>
        <taxon>Eukaryota</taxon>
        <taxon>Fungi</taxon>
        <taxon>Dikarya</taxon>
        <taxon>Ascomycota</taxon>
        <taxon>Pezizomycotina</taxon>
        <taxon>Sordariomycetes</taxon>
        <taxon>Xylariomycetidae</taxon>
        <taxon>Amphisphaeriales</taxon>
        <taxon>Sporocadaceae</taxon>
        <taxon>Truncatella</taxon>
    </lineage>
</organism>
<dbReference type="Pfam" id="PF00326">
    <property type="entry name" value="Peptidase_S9"/>
    <property type="match status" value="1"/>
</dbReference>
<comment type="caution">
    <text evidence="2">The sequence shown here is derived from an EMBL/GenBank/DDBJ whole genome shotgun (WGS) entry which is preliminary data.</text>
</comment>
<dbReference type="EMBL" id="JAGPXC010000002">
    <property type="protein sequence ID" value="KAH6658630.1"/>
    <property type="molecule type" value="Genomic_DNA"/>
</dbReference>
<dbReference type="InterPro" id="IPR029058">
    <property type="entry name" value="AB_hydrolase_fold"/>
</dbReference>
<proteinExistence type="predicted"/>
<feature type="non-terminal residue" evidence="2">
    <location>
        <position position="199"/>
    </location>
</feature>
<dbReference type="InterPro" id="IPR001375">
    <property type="entry name" value="Peptidase_S9_cat"/>
</dbReference>
<evidence type="ECO:0000313" key="3">
    <source>
        <dbReference type="Proteomes" id="UP000758603"/>
    </source>
</evidence>
<dbReference type="OrthoDB" id="6499973at2759"/>
<dbReference type="Gene3D" id="3.40.50.1820">
    <property type="entry name" value="alpha/beta hydrolase"/>
    <property type="match status" value="1"/>
</dbReference>
<dbReference type="SUPFAM" id="SSF53474">
    <property type="entry name" value="alpha/beta-Hydrolases"/>
    <property type="match status" value="1"/>
</dbReference>
<name>A0A9P8UT42_9PEZI</name>
<evidence type="ECO:0000313" key="2">
    <source>
        <dbReference type="EMBL" id="KAH6658630.1"/>
    </source>
</evidence>
<dbReference type="GO" id="GO:0008236">
    <property type="term" value="F:serine-type peptidase activity"/>
    <property type="evidence" value="ECO:0007669"/>
    <property type="project" value="InterPro"/>
</dbReference>
<dbReference type="Proteomes" id="UP000758603">
    <property type="component" value="Unassembled WGS sequence"/>
</dbReference>
<evidence type="ECO:0000259" key="1">
    <source>
        <dbReference type="Pfam" id="PF00326"/>
    </source>
</evidence>
<feature type="domain" description="Peptidase S9 prolyl oligopeptidase catalytic" evidence="1">
    <location>
        <begin position="87"/>
        <end position="199"/>
    </location>
</feature>
<reference evidence="2" key="1">
    <citation type="journal article" date="2021" name="Nat. Commun.">
        <title>Genetic determinants of endophytism in the Arabidopsis root mycobiome.</title>
        <authorList>
            <person name="Mesny F."/>
            <person name="Miyauchi S."/>
            <person name="Thiergart T."/>
            <person name="Pickel B."/>
            <person name="Atanasova L."/>
            <person name="Karlsson M."/>
            <person name="Huettel B."/>
            <person name="Barry K.W."/>
            <person name="Haridas S."/>
            <person name="Chen C."/>
            <person name="Bauer D."/>
            <person name="Andreopoulos W."/>
            <person name="Pangilinan J."/>
            <person name="LaButti K."/>
            <person name="Riley R."/>
            <person name="Lipzen A."/>
            <person name="Clum A."/>
            <person name="Drula E."/>
            <person name="Henrissat B."/>
            <person name="Kohler A."/>
            <person name="Grigoriev I.V."/>
            <person name="Martin F.M."/>
            <person name="Hacquard S."/>
        </authorList>
    </citation>
    <scope>NUCLEOTIDE SEQUENCE</scope>
    <source>
        <strain evidence="2">MPI-SDFR-AT-0073</strain>
    </source>
</reference>
<dbReference type="GO" id="GO:0006508">
    <property type="term" value="P:proteolysis"/>
    <property type="evidence" value="ECO:0007669"/>
    <property type="project" value="InterPro"/>
</dbReference>
<sequence>LQFHRAPTSSNWGVLLIIGGAYEKITPDGRQKDGDDPAAFLTACGYNAWVLHSYPCAQNSKTPLGSAPQECVRNAINTIKSGHPEIRLGVWGWSSGGHLATTIDVPVEFTILAYPVISMKHDIAHERSLHNLLGLQATDDERSSMSAENHVTAQTSITYMYHTWEDDQVLVEHTFRYANALASQNRPFKLVIVPEGKHG</sequence>
<dbReference type="AlphaFoldDB" id="A0A9P8UT42"/>
<dbReference type="GeneID" id="70125998"/>